<sequence>MNWVIIEGQPLLSAIAIGVLTIAVLYFARTAVHEALYRVSRLIASVLRLNAKALGRVIENLRSRNKEVLLEMGKGQMERRLNRDFHRVNEIVSNDLSNYPELQQTISHLVTQLEEDYHKSAETSPPSPDWIEAIEAIVNLKEAQKGNPVIVKVLEDLYASLESQQKKTLESYRVSVSTRHKLLHSMMPNWRKLNNAVERVGGTMKNLIIQAEEIDKNMVQYREIHAGTDKAERMLRVSAMNDFVKSTFIMACLIGGAFLNFHLIALPMSEMVGGGARIGTFTIAEISGMMIVVLEMVIGMLLMEVLHITRLFPAFGTLDDRKRSILIWTFLGFIFVFASIESGLAFMRDQIASDNAALKTLLVGGEAVSAEVSSNISQFIPQTAQMLLGFVLPFVLMFAAVPFESFVESSRVILGTLLIQFLHFIIVLMRLLGTIVKYTVDILLAIYDIVVSVPLWVEYKLVHRAPLNNSTKASGLEEAK</sequence>
<keyword evidence="3" id="KW-1185">Reference proteome</keyword>
<dbReference type="Proteomes" id="UP001595710">
    <property type="component" value="Unassembled WGS sequence"/>
</dbReference>
<accession>A0ABV7WQJ7</accession>
<proteinExistence type="predicted"/>
<dbReference type="EMBL" id="JBHRYN010000008">
    <property type="protein sequence ID" value="MFC3701481.1"/>
    <property type="molecule type" value="Genomic_DNA"/>
</dbReference>
<evidence type="ECO:0000313" key="3">
    <source>
        <dbReference type="Proteomes" id="UP001595710"/>
    </source>
</evidence>
<feature type="transmembrane region" description="Helical" evidence="1">
    <location>
        <begin position="326"/>
        <end position="347"/>
    </location>
</feature>
<name>A0ABV7WQJ7_9GAMM</name>
<gene>
    <name evidence="2" type="ORF">ACFOND_07525</name>
</gene>
<protein>
    <submittedName>
        <fullName evidence="2">Uncharacterized protein</fullName>
    </submittedName>
</protein>
<keyword evidence="1" id="KW-1133">Transmembrane helix</keyword>
<comment type="caution">
    <text evidence="2">The sequence shown here is derived from an EMBL/GenBank/DDBJ whole genome shotgun (WGS) entry which is preliminary data.</text>
</comment>
<reference evidence="3" key="1">
    <citation type="journal article" date="2019" name="Int. J. Syst. Evol. Microbiol.">
        <title>The Global Catalogue of Microorganisms (GCM) 10K type strain sequencing project: providing services to taxonomists for standard genome sequencing and annotation.</title>
        <authorList>
            <consortium name="The Broad Institute Genomics Platform"/>
            <consortium name="The Broad Institute Genome Sequencing Center for Infectious Disease"/>
            <person name="Wu L."/>
            <person name="Ma J."/>
        </authorList>
    </citation>
    <scope>NUCLEOTIDE SEQUENCE [LARGE SCALE GENOMIC DNA]</scope>
    <source>
        <strain evidence="3">CECT 8288</strain>
    </source>
</reference>
<dbReference type="RefSeq" id="WP_215999460.1">
    <property type="nucleotide sequence ID" value="NZ_JAUFQI010000001.1"/>
</dbReference>
<feature type="transmembrane region" description="Helical" evidence="1">
    <location>
        <begin position="379"/>
        <end position="400"/>
    </location>
</feature>
<feature type="transmembrane region" description="Helical" evidence="1">
    <location>
        <begin position="438"/>
        <end position="457"/>
    </location>
</feature>
<keyword evidence="1" id="KW-0472">Membrane</keyword>
<evidence type="ECO:0000256" key="1">
    <source>
        <dbReference type="SAM" id="Phobius"/>
    </source>
</evidence>
<evidence type="ECO:0000313" key="2">
    <source>
        <dbReference type="EMBL" id="MFC3701481.1"/>
    </source>
</evidence>
<organism evidence="2 3">
    <name type="scientific">Reinekea marina</name>
    <dbReference type="NCBI Taxonomy" id="1310421"/>
    <lineage>
        <taxon>Bacteria</taxon>
        <taxon>Pseudomonadati</taxon>
        <taxon>Pseudomonadota</taxon>
        <taxon>Gammaproteobacteria</taxon>
        <taxon>Oceanospirillales</taxon>
        <taxon>Saccharospirillaceae</taxon>
        <taxon>Reinekea</taxon>
    </lineage>
</organism>
<feature type="transmembrane region" description="Helical" evidence="1">
    <location>
        <begin position="412"/>
        <end position="432"/>
    </location>
</feature>
<feature type="transmembrane region" description="Helical" evidence="1">
    <location>
        <begin position="12"/>
        <end position="32"/>
    </location>
</feature>
<feature type="transmembrane region" description="Helical" evidence="1">
    <location>
        <begin position="243"/>
        <end position="266"/>
    </location>
</feature>
<feature type="transmembrane region" description="Helical" evidence="1">
    <location>
        <begin position="286"/>
        <end position="306"/>
    </location>
</feature>
<keyword evidence="1" id="KW-0812">Transmembrane</keyword>